<protein>
    <recommendedName>
        <fullName evidence="3">Integrase</fullName>
    </recommendedName>
</protein>
<organism evidence="1 2">
    <name type="scientific">Nonomuraea typhae</name>
    <dbReference type="NCBI Taxonomy" id="2603600"/>
    <lineage>
        <taxon>Bacteria</taxon>
        <taxon>Bacillati</taxon>
        <taxon>Actinomycetota</taxon>
        <taxon>Actinomycetes</taxon>
        <taxon>Streptosporangiales</taxon>
        <taxon>Streptosporangiaceae</taxon>
        <taxon>Nonomuraea</taxon>
    </lineage>
</organism>
<keyword evidence="2" id="KW-1185">Reference proteome</keyword>
<proteinExistence type="predicted"/>
<sequence>MALRLLHLIVLRVLGWIALLARSQASKDAEILVLRHQLAVLRRQAAAPRPSWADRAILSALVRVLPRRRRYHLSVTPRTLLRWHADLVKRRWTYPEHGPGRPPIRPTIRALVLRLAPENPGWGYRRIAGQIAGLAGRCPRPPRGRS</sequence>
<dbReference type="RefSeq" id="WP_397092287.1">
    <property type="nucleotide sequence ID" value="NZ_JBITGY010000025.1"/>
</dbReference>
<name>A0ABW7ZCH8_9ACTN</name>
<evidence type="ECO:0008006" key="3">
    <source>
        <dbReference type="Google" id="ProtNLM"/>
    </source>
</evidence>
<accession>A0ABW7ZCH8</accession>
<dbReference type="Proteomes" id="UP001612741">
    <property type="component" value="Unassembled WGS sequence"/>
</dbReference>
<evidence type="ECO:0000313" key="2">
    <source>
        <dbReference type="Proteomes" id="UP001612741"/>
    </source>
</evidence>
<comment type="caution">
    <text evidence="1">The sequence shown here is derived from an EMBL/GenBank/DDBJ whole genome shotgun (WGS) entry which is preliminary data.</text>
</comment>
<evidence type="ECO:0000313" key="1">
    <source>
        <dbReference type="EMBL" id="MFI6505868.1"/>
    </source>
</evidence>
<dbReference type="EMBL" id="JBITGY010000025">
    <property type="protein sequence ID" value="MFI6505868.1"/>
    <property type="molecule type" value="Genomic_DNA"/>
</dbReference>
<reference evidence="1 2" key="1">
    <citation type="submission" date="2024-10" db="EMBL/GenBank/DDBJ databases">
        <title>The Natural Products Discovery Center: Release of the First 8490 Sequenced Strains for Exploring Actinobacteria Biosynthetic Diversity.</title>
        <authorList>
            <person name="Kalkreuter E."/>
            <person name="Kautsar S.A."/>
            <person name="Yang D."/>
            <person name="Bader C.D."/>
            <person name="Teijaro C.N."/>
            <person name="Fluegel L."/>
            <person name="Davis C.M."/>
            <person name="Simpson J.R."/>
            <person name="Lauterbach L."/>
            <person name="Steele A.D."/>
            <person name="Gui C."/>
            <person name="Meng S."/>
            <person name="Li G."/>
            <person name="Viehrig K."/>
            <person name="Ye F."/>
            <person name="Su P."/>
            <person name="Kiefer A.F."/>
            <person name="Nichols A."/>
            <person name="Cepeda A.J."/>
            <person name="Yan W."/>
            <person name="Fan B."/>
            <person name="Jiang Y."/>
            <person name="Adhikari A."/>
            <person name="Zheng C.-J."/>
            <person name="Schuster L."/>
            <person name="Cowan T.M."/>
            <person name="Smanski M.J."/>
            <person name="Chevrette M.G."/>
            <person name="De Carvalho L.P.S."/>
            <person name="Shen B."/>
        </authorList>
    </citation>
    <scope>NUCLEOTIDE SEQUENCE [LARGE SCALE GENOMIC DNA]</scope>
    <source>
        <strain evidence="1 2">NPDC050545</strain>
    </source>
</reference>
<gene>
    <name evidence="1" type="ORF">ACIBG2_51430</name>
</gene>